<dbReference type="SUPFAM" id="SSF51905">
    <property type="entry name" value="FAD/NAD(P)-binding domain"/>
    <property type="match status" value="1"/>
</dbReference>
<protein>
    <submittedName>
        <fullName evidence="3">D-amino-acid dehydrogenase</fullName>
    </submittedName>
</protein>
<evidence type="ECO:0000256" key="1">
    <source>
        <dbReference type="ARBA" id="ARBA00023002"/>
    </source>
</evidence>
<dbReference type="RefSeq" id="WP_026419883.1">
    <property type="nucleotide sequence ID" value="NZ_AUBJ02000001.1"/>
</dbReference>
<comment type="caution">
    <text evidence="3">The sequence shown here is derived from an EMBL/GenBank/DDBJ whole genome shotgun (WGS) entry which is preliminary data.</text>
</comment>
<evidence type="ECO:0000259" key="2">
    <source>
        <dbReference type="Pfam" id="PF01266"/>
    </source>
</evidence>
<reference evidence="3 4" key="2">
    <citation type="submission" date="2022-06" db="EMBL/GenBank/DDBJ databases">
        <title>Genomic Encyclopedia of Type Strains, Phase I: the one thousand microbial genomes (KMG-I) project.</title>
        <authorList>
            <person name="Kyrpides N."/>
        </authorList>
    </citation>
    <scope>NUCLEOTIDE SEQUENCE [LARGE SCALE GENOMIC DNA]</scope>
    <source>
        <strain evidence="3 4">DSM 43889</strain>
    </source>
</reference>
<dbReference type="PANTHER" id="PTHR13847:SF289">
    <property type="entry name" value="GLYCINE OXIDASE"/>
    <property type="match status" value="1"/>
</dbReference>
<keyword evidence="4" id="KW-1185">Reference proteome</keyword>
<dbReference type="Pfam" id="PF01266">
    <property type="entry name" value="DAO"/>
    <property type="match status" value="1"/>
</dbReference>
<proteinExistence type="predicted"/>
<dbReference type="Gene3D" id="3.50.50.60">
    <property type="entry name" value="FAD/NAD(P)-binding domain"/>
    <property type="match status" value="2"/>
</dbReference>
<evidence type="ECO:0000313" key="4">
    <source>
        <dbReference type="Proteomes" id="UP000791080"/>
    </source>
</evidence>
<dbReference type="Proteomes" id="UP000791080">
    <property type="component" value="Unassembled WGS sequence"/>
</dbReference>
<keyword evidence="1" id="KW-0560">Oxidoreductase</keyword>
<dbReference type="EMBL" id="AUBJ02000001">
    <property type="protein sequence ID" value="MCP2334315.1"/>
    <property type="molecule type" value="Genomic_DNA"/>
</dbReference>
<accession>A0ABT1JP62</accession>
<evidence type="ECO:0000313" key="3">
    <source>
        <dbReference type="EMBL" id="MCP2334315.1"/>
    </source>
</evidence>
<dbReference type="InterPro" id="IPR006076">
    <property type="entry name" value="FAD-dep_OxRdtase"/>
</dbReference>
<name>A0ABT1JP62_ACTCY</name>
<organism evidence="3 4">
    <name type="scientific">Actinoalloteichus caeruleus DSM 43889</name>
    <dbReference type="NCBI Taxonomy" id="1120930"/>
    <lineage>
        <taxon>Bacteria</taxon>
        <taxon>Bacillati</taxon>
        <taxon>Actinomycetota</taxon>
        <taxon>Actinomycetes</taxon>
        <taxon>Pseudonocardiales</taxon>
        <taxon>Pseudonocardiaceae</taxon>
        <taxon>Actinoalloteichus</taxon>
        <taxon>Actinoalloteichus cyanogriseus</taxon>
    </lineage>
</organism>
<sequence>MGTGTRGSGGPRSAVIVGAGMVGLSTAWFLQERGVEVTVVDRAGVAAGASHGNAGWLSPGLAIPLNEPSVLRYGLRSLADPKAPLHVPVTVDPDLWRFLLRFAAHCTWGSWRRAAHAGLPLNQAALDAFDELAENGVRAETHRAPVTALFRDRSDATHLLQELRRMREVGQHIDYTGLEGPDLRERLPQASGQITAAVRLDGQRYVDPGAFTRSLADSVRDRGGVVLDGFEVIETHRSADQSVVRSSSAETISADVLVLATGAWLDRLSRQWGVRVPVRAGRGYSFTVPTSDPVTGPIYLPEARVACTPYRGSLRVAGTMEFQPPDAALDQARIEAIVDSARPLLTGVDWDRRTDEWVGPRPVTPDGRALVGEVGVPGVYVAGGHGMWGLTQGPVTGRLLAELITTGRRPDPLRELDPLR</sequence>
<dbReference type="PANTHER" id="PTHR13847">
    <property type="entry name" value="SARCOSINE DEHYDROGENASE-RELATED"/>
    <property type="match status" value="1"/>
</dbReference>
<dbReference type="Gene3D" id="3.30.9.10">
    <property type="entry name" value="D-Amino Acid Oxidase, subunit A, domain 2"/>
    <property type="match status" value="1"/>
</dbReference>
<feature type="domain" description="FAD dependent oxidoreductase" evidence="2">
    <location>
        <begin position="14"/>
        <end position="403"/>
    </location>
</feature>
<dbReference type="InterPro" id="IPR036188">
    <property type="entry name" value="FAD/NAD-bd_sf"/>
</dbReference>
<dbReference type="SUPFAM" id="SSF54373">
    <property type="entry name" value="FAD-linked reductases, C-terminal domain"/>
    <property type="match status" value="1"/>
</dbReference>
<gene>
    <name evidence="3" type="ORF">G443_004585</name>
</gene>
<reference evidence="3 4" key="1">
    <citation type="submission" date="2013-07" db="EMBL/GenBank/DDBJ databases">
        <authorList>
            <consortium name="DOE Joint Genome Institute"/>
            <person name="Reeve W."/>
            <person name="Huntemann M."/>
            <person name="Han J."/>
            <person name="Chen A."/>
            <person name="Kyrpides N."/>
            <person name="Mavromatis K."/>
            <person name="Markowitz V."/>
            <person name="Palaniappan K."/>
            <person name="Ivanova N."/>
            <person name="Schaumberg A."/>
            <person name="Pati A."/>
            <person name="Liolios K."/>
            <person name="Nordberg H.P."/>
            <person name="Cantor M.N."/>
            <person name="Hua S.X."/>
            <person name="Woyke T."/>
        </authorList>
    </citation>
    <scope>NUCLEOTIDE SEQUENCE [LARGE SCALE GENOMIC DNA]</scope>
    <source>
        <strain evidence="3 4">DSM 43889</strain>
    </source>
</reference>